<dbReference type="InterPro" id="IPR012341">
    <property type="entry name" value="6hp_glycosidase-like_sf"/>
</dbReference>
<name>G0NH24_CAEBE</name>
<proteinExistence type="inferred from homology"/>
<dbReference type="SUPFAM" id="SSF48208">
    <property type="entry name" value="Six-hairpin glycosidases"/>
    <property type="match status" value="1"/>
</dbReference>
<gene>
    <name evidence="11" type="ORF">CAEBREN_30186</name>
</gene>
<keyword evidence="8 9" id="KW-0326">Glycosidase</keyword>
<evidence type="ECO:0000256" key="8">
    <source>
        <dbReference type="ARBA" id="ARBA00023295"/>
    </source>
</evidence>
<dbReference type="OrthoDB" id="3542292at2759"/>
<dbReference type="PRINTS" id="PR00744">
    <property type="entry name" value="GLHYDRLASE37"/>
</dbReference>
<reference evidence="12" key="1">
    <citation type="submission" date="2011-07" db="EMBL/GenBank/DDBJ databases">
        <authorList>
            <consortium name="Caenorhabditis brenneri Sequencing and Analysis Consortium"/>
            <person name="Wilson R.K."/>
        </authorList>
    </citation>
    <scope>NUCLEOTIDE SEQUENCE [LARGE SCALE GENOMIC DNA]</scope>
    <source>
        <strain evidence="12">PB2801</strain>
    </source>
</reference>
<dbReference type="FunCoup" id="G0NH24">
    <property type="interactions" value="101"/>
</dbReference>
<keyword evidence="7" id="KW-0325">Glycoprotein</keyword>
<dbReference type="AlphaFoldDB" id="G0NH24"/>
<dbReference type="STRING" id="135651.G0NH24"/>
<accession>G0NH24</accession>
<dbReference type="Pfam" id="PF01204">
    <property type="entry name" value="Trehalase"/>
    <property type="match status" value="1"/>
</dbReference>
<dbReference type="InParanoid" id="G0NH24"/>
<dbReference type="HOGENOM" id="CLU_006451_4_0_1"/>
<dbReference type="InterPro" id="IPR001661">
    <property type="entry name" value="Glyco_hydro_37"/>
</dbReference>
<comment type="catalytic activity">
    <reaction evidence="1 9">
        <text>alpha,alpha-trehalose + H2O = alpha-D-glucose + beta-D-glucose</text>
        <dbReference type="Rhea" id="RHEA:32675"/>
        <dbReference type="ChEBI" id="CHEBI:15377"/>
        <dbReference type="ChEBI" id="CHEBI:15903"/>
        <dbReference type="ChEBI" id="CHEBI:16551"/>
        <dbReference type="ChEBI" id="CHEBI:17925"/>
        <dbReference type="EC" id="3.2.1.28"/>
    </reaction>
</comment>
<feature type="signal peptide" evidence="10">
    <location>
        <begin position="1"/>
        <end position="23"/>
    </location>
</feature>
<dbReference type="Proteomes" id="UP000008068">
    <property type="component" value="Unassembled WGS sequence"/>
</dbReference>
<evidence type="ECO:0000256" key="6">
    <source>
        <dbReference type="ARBA" id="ARBA00022801"/>
    </source>
</evidence>
<dbReference type="PANTHER" id="PTHR23403:SF5">
    <property type="entry name" value="TREHALASE"/>
    <property type="match status" value="1"/>
</dbReference>
<evidence type="ECO:0000256" key="4">
    <source>
        <dbReference type="ARBA" id="ARBA00019905"/>
    </source>
</evidence>
<dbReference type="GO" id="GO:0004555">
    <property type="term" value="F:alpha,alpha-trehalase activity"/>
    <property type="evidence" value="ECO:0007669"/>
    <property type="project" value="UniProtKB-EC"/>
</dbReference>
<evidence type="ECO:0000313" key="11">
    <source>
        <dbReference type="EMBL" id="EGT60272.1"/>
    </source>
</evidence>
<organism evidence="12">
    <name type="scientific">Caenorhabditis brenneri</name>
    <name type="common">Nematode worm</name>
    <dbReference type="NCBI Taxonomy" id="135651"/>
    <lineage>
        <taxon>Eukaryota</taxon>
        <taxon>Metazoa</taxon>
        <taxon>Ecdysozoa</taxon>
        <taxon>Nematoda</taxon>
        <taxon>Chromadorea</taxon>
        <taxon>Rhabditida</taxon>
        <taxon>Rhabditina</taxon>
        <taxon>Rhabditomorpha</taxon>
        <taxon>Rhabditoidea</taxon>
        <taxon>Rhabditidae</taxon>
        <taxon>Peloderinae</taxon>
        <taxon>Caenorhabditis</taxon>
    </lineage>
</organism>
<comment type="similarity">
    <text evidence="2 9">Belongs to the glycosyl hydrolase 37 family.</text>
</comment>
<protein>
    <recommendedName>
        <fullName evidence="4 9">Trehalase</fullName>
        <ecNumber evidence="3 9">3.2.1.28</ecNumber>
    </recommendedName>
    <alternativeName>
        <fullName evidence="9">Alpha-trehalose glucohydrolase</fullName>
    </alternativeName>
</protein>
<feature type="chain" id="PRO_5003405113" description="Trehalase" evidence="10">
    <location>
        <begin position="24"/>
        <end position="611"/>
    </location>
</feature>
<dbReference type="InterPro" id="IPR008928">
    <property type="entry name" value="6-hairpin_glycosidase_sf"/>
</dbReference>
<evidence type="ECO:0000256" key="3">
    <source>
        <dbReference type="ARBA" id="ARBA00012757"/>
    </source>
</evidence>
<keyword evidence="12" id="KW-1185">Reference proteome</keyword>
<evidence type="ECO:0000256" key="7">
    <source>
        <dbReference type="ARBA" id="ARBA00023180"/>
    </source>
</evidence>
<evidence type="ECO:0000256" key="1">
    <source>
        <dbReference type="ARBA" id="ARBA00001576"/>
    </source>
</evidence>
<dbReference type="PROSITE" id="PS00927">
    <property type="entry name" value="TREHALASE_1"/>
    <property type="match status" value="1"/>
</dbReference>
<dbReference type="Gene3D" id="1.50.10.10">
    <property type="match status" value="1"/>
</dbReference>
<keyword evidence="6 9" id="KW-0378">Hydrolase</keyword>
<evidence type="ECO:0000313" key="12">
    <source>
        <dbReference type="Proteomes" id="UP000008068"/>
    </source>
</evidence>
<dbReference type="InterPro" id="IPR018232">
    <property type="entry name" value="Glyco_hydro_37_CS"/>
</dbReference>
<dbReference type="EC" id="3.2.1.28" evidence="3 9"/>
<dbReference type="FunFam" id="1.50.10.10:FF:000034">
    <property type="entry name" value="Trehalase"/>
    <property type="match status" value="1"/>
</dbReference>
<sequence>MLFRWCSLVSIAFLCFIPNGSLQIEVHVCDTTNSNNSFIYCNGPILDAVNYHALYNDSKEFVDMPMKVDPTEVYNAWLAKFGNATAASLNRTDVQAFVNQYFSAAGTELIACTPDDWQEKPPKLATIADPQLREWAYKLNGIWKNLCRKIDPAIEQHTSRFSLLYVPNHFIVPGGRFREFYYWDAYWIIKGLIACEMYNTTKSMIRNLATMVDQHGFVPNGGRVYYLQRSQPPLLSAMVYELYEATNDKAFIAELLPTLLKELNFWNEKRMATVTLNGKQYQVYQYKTPSNVPRPESYRVDTTNSAKLANGMDKQQFYQDLASAAESGWDFSTRWFSDYKSLTTIETTKVLPVDLNGLLCWNMDIMEYLYEQVGDTTNSQIFRNRRAEFRDTVQNVFYNRTDGTWYDYNLRTQSHNPRFYTSTAVPLFTNCYNTLNTGKSQKVFDYMDRMGVFNYPGGIPSSMSQESSEQWDFPNGWSPNNHMIIEGLRKSANPEMQDKGFLIASKWVMGNFRVFYETGHMWEKYNVIGSYPQPGSGGEYDVQDGFGWTNGAILDLLLTYNDRLFVPENFVNATTPPPSATTPAVQTTTKVASSLQTSWVFFFSVLIYQLF</sequence>
<keyword evidence="5 10" id="KW-0732">Signal</keyword>
<evidence type="ECO:0000256" key="10">
    <source>
        <dbReference type="SAM" id="SignalP"/>
    </source>
</evidence>
<dbReference type="eggNOG" id="KOG0602">
    <property type="taxonomic scope" value="Eukaryota"/>
</dbReference>
<dbReference type="GO" id="GO:0005993">
    <property type="term" value="P:trehalose catabolic process"/>
    <property type="evidence" value="ECO:0007669"/>
    <property type="project" value="TreeGrafter"/>
</dbReference>
<dbReference type="PANTHER" id="PTHR23403">
    <property type="entry name" value="TREHALASE"/>
    <property type="match status" value="1"/>
</dbReference>
<dbReference type="EMBL" id="GL379883">
    <property type="protein sequence ID" value="EGT60272.1"/>
    <property type="molecule type" value="Genomic_DNA"/>
</dbReference>
<evidence type="ECO:0000256" key="2">
    <source>
        <dbReference type="ARBA" id="ARBA00005615"/>
    </source>
</evidence>
<dbReference type="PROSITE" id="PS00928">
    <property type="entry name" value="TREHALASE_2"/>
    <property type="match status" value="1"/>
</dbReference>
<evidence type="ECO:0000256" key="9">
    <source>
        <dbReference type="RuleBase" id="RU361180"/>
    </source>
</evidence>
<evidence type="ECO:0000256" key="5">
    <source>
        <dbReference type="ARBA" id="ARBA00022729"/>
    </source>
</evidence>